<dbReference type="Proteomes" id="UP000070412">
    <property type="component" value="Unassembled WGS sequence"/>
</dbReference>
<feature type="transmembrane region" description="Helical" evidence="2">
    <location>
        <begin position="1291"/>
        <end position="1309"/>
    </location>
</feature>
<feature type="compositionally biased region" description="Basic and acidic residues" evidence="1">
    <location>
        <begin position="331"/>
        <end position="347"/>
    </location>
</feature>
<feature type="region of interest" description="Disordered" evidence="1">
    <location>
        <begin position="867"/>
        <end position="896"/>
    </location>
</feature>
<protein>
    <submittedName>
        <fullName evidence="3 4">Uncharacterized protein</fullName>
    </submittedName>
</protein>
<evidence type="ECO:0000313" key="4">
    <source>
        <dbReference type="EnsemblMetazoa" id="KAF7487916.1"/>
    </source>
</evidence>
<evidence type="ECO:0000313" key="5">
    <source>
        <dbReference type="Proteomes" id="UP000070412"/>
    </source>
</evidence>
<feature type="compositionally biased region" description="Low complexity" evidence="1">
    <location>
        <begin position="255"/>
        <end position="266"/>
    </location>
</feature>
<reference evidence="5" key="1">
    <citation type="journal article" date="2020" name="PLoS Negl. Trop. Dis.">
        <title>High-quality nuclear genome for Sarcoptes scabiei-A critical resource for a neglected parasite.</title>
        <authorList>
            <person name="Korhonen P.K."/>
            <person name="Gasser R.B."/>
            <person name="Ma G."/>
            <person name="Wang T."/>
            <person name="Stroehlein A.J."/>
            <person name="Young N.D."/>
            <person name="Ang C.S."/>
            <person name="Fernando D.D."/>
            <person name="Lu H.C."/>
            <person name="Taylor S."/>
            <person name="Reynolds S.L."/>
            <person name="Mofiz E."/>
            <person name="Najaraj S.H."/>
            <person name="Gowda H."/>
            <person name="Madugundu A."/>
            <person name="Renuse S."/>
            <person name="Holt D."/>
            <person name="Pandey A."/>
            <person name="Papenfuss A.T."/>
            <person name="Fischer K."/>
        </authorList>
    </citation>
    <scope>NUCLEOTIDE SEQUENCE [LARGE SCALE GENOMIC DNA]</scope>
</reference>
<feature type="region of interest" description="Disordered" evidence="1">
    <location>
        <begin position="398"/>
        <end position="417"/>
    </location>
</feature>
<feature type="compositionally biased region" description="Basic residues" evidence="1">
    <location>
        <begin position="945"/>
        <end position="955"/>
    </location>
</feature>
<name>A0A834R0W3_SARSC</name>
<keyword evidence="2" id="KW-1133">Transmembrane helix</keyword>
<gene>
    <name evidence="3" type="ORF">SSS_7482</name>
</gene>
<keyword evidence="2" id="KW-0472">Membrane</keyword>
<feature type="compositionally biased region" description="Polar residues" evidence="1">
    <location>
        <begin position="400"/>
        <end position="417"/>
    </location>
</feature>
<keyword evidence="5" id="KW-1185">Reference proteome</keyword>
<feature type="region of interest" description="Disordered" evidence="1">
    <location>
        <begin position="490"/>
        <end position="516"/>
    </location>
</feature>
<feature type="transmembrane region" description="Helical" evidence="2">
    <location>
        <begin position="113"/>
        <end position="135"/>
    </location>
</feature>
<reference evidence="4" key="3">
    <citation type="submission" date="2022-06" db="UniProtKB">
        <authorList>
            <consortium name="EnsemblMetazoa"/>
        </authorList>
    </citation>
    <scope>IDENTIFICATION</scope>
</reference>
<keyword evidence="2" id="KW-0812">Transmembrane</keyword>
<evidence type="ECO:0000256" key="1">
    <source>
        <dbReference type="SAM" id="MobiDB-lite"/>
    </source>
</evidence>
<feature type="region of interest" description="Disordered" evidence="1">
    <location>
        <begin position="934"/>
        <end position="964"/>
    </location>
</feature>
<dbReference type="EMBL" id="WVUK01000066">
    <property type="protein sequence ID" value="KAF7487916.1"/>
    <property type="molecule type" value="Genomic_DNA"/>
</dbReference>
<dbReference type="OrthoDB" id="6509871at2759"/>
<proteinExistence type="predicted"/>
<sequence length="1311" mass="146569">MKRNKKSVVSSRMDSKFDNRIDGERLRPLSYSSSSLSSPLIVTPMKTSKPSLASSTSPIPTPTLPSLLFLSMNQSFLSSLFVIYYRRREKTNPFFSLDKFEDCFKRKNVPNSIWLQIIALFYIILFSLTIVFGYFTTNFLIANATTVFDHYTEPTGSNASDFFLRNFQNSSVEFDQFNHHNQDGLRVLRQQAWNPIISSISKLMSLPKHMKLSSISSLASKLLLQSKIRNRRDLRRRKFSSLFMSPMKRFDSSKSIRSSSSSSLSSVTNQTNLERENRSRFSSMLRNRFHTFVASLNDHLKSRDGLSIFNQKRRQAEMEKNFAQKTNSSSIDRRNDHNPNDANERPIEERLDRELPDSNHHPSIPYQSPTLNVIDDGLNSTKIAHNVLLIHNKKNAPYLDQNQSSTPSSTGTSKASPMTTPLFEVLKNHHYHYYDTMPSMKLHGSSMHQDRSQHLHHHEILSDDLEFVSIKNNHRPSTFLSFAQWKQKNKIGNNNGGGGGSNKPSSSTLPDQLGPKTTATISLKSTTATIQTSTPLPTTKANHPIMILTVDNVPSNSMEIVSQDEYIDGRPDDNDDLDDRYDSSKYSLYSSSPTLIHQASSSSIITGINNGNINNNNNNINILSTVPTTTAATPIKSTMKNVHQTTKTMSTDTTIDYIPKWHHSVQSSQMNSFHSTASHIPSKHHSLLSTMSAVTTAASTVAPLASFSSTTSLLFNDNNHLGGEHITTKDHLISINSNELLNEYGQSSSSLSSSTTLALKNEMKATGPNNKEQVDFNINGGSTDQYNEEMAWSDLITSKPIDVDDQATTLTSDYNNYEDRYWSTQSLANTVGQFLKESSDEENNSAGNHREDESALNTREQFFVTSTQSPFHLIKDDANDGNDGDDNLNSNKSNNVLYHNEKDYPKEEEVFASKVIPYDNESIIVFKNNHIRPKQPIVNPQSSSHYHHHHHHHLNGHSGPNYSSKIRYTVRPPYATVFNYPTTKPTIVPTRKTSISIANVIGLRVKQPEEIRSATLTVLDPPYVPNSLMQLPINTTILHKNILVPMKEGRPKPKYPTRPTTMFPVYPVVAGVSNWQSQTTGWVMPAMTTSPPETLLGLSSANINTSLPSNEHFDSINSAALVTKNTTSLPVTLITKKIFKHPFNSSSLSEAASSFTTSYHINKPRLPPSPTTTKSTPINLASFVTSTTPIPATSSTTSTTTSTISPFAIHSYHSPKTTSSTTTTTTTTTTRRPSIFHAINAPPMPIFRPSDSFVPENQIWNRWMSRLRKLWTTIQPNANGSVSLLTLLRSVIYSVMVVLLPPLALMTFFTA</sequence>
<accession>A0A834R0W3</accession>
<evidence type="ECO:0000256" key="2">
    <source>
        <dbReference type="SAM" id="Phobius"/>
    </source>
</evidence>
<reference evidence="3" key="2">
    <citation type="submission" date="2020-01" db="EMBL/GenBank/DDBJ databases">
        <authorList>
            <person name="Korhonen P.K.K."/>
            <person name="Guangxu M.G."/>
            <person name="Wang T.W."/>
            <person name="Stroehlein A.J.S."/>
            <person name="Young N.D."/>
            <person name="Ang C.-S.A."/>
            <person name="Fernando D.W.F."/>
            <person name="Lu H.L."/>
            <person name="Taylor S.T."/>
            <person name="Ehtesham M.E.M."/>
            <person name="Najaraj S.H.N."/>
            <person name="Harsha G.H.G."/>
            <person name="Madugundu A.M."/>
            <person name="Renuse S.R."/>
            <person name="Holt D.H."/>
            <person name="Pandey A.P."/>
            <person name="Papenfuss A.P."/>
            <person name="Gasser R.B.G."/>
            <person name="Fischer K.F."/>
        </authorList>
    </citation>
    <scope>NUCLEOTIDE SEQUENCE</scope>
    <source>
        <strain evidence="3">SSS_KF_BRIS2020</strain>
    </source>
</reference>
<dbReference type="EnsemblMetazoa" id="SSS_7482s_mrna">
    <property type="protein sequence ID" value="KAF7487916.1"/>
    <property type="gene ID" value="SSS_7482"/>
</dbReference>
<evidence type="ECO:0000313" key="3">
    <source>
        <dbReference type="EMBL" id="KAF7487916.1"/>
    </source>
</evidence>
<feature type="region of interest" description="Disordered" evidence="1">
    <location>
        <begin position="252"/>
        <end position="278"/>
    </location>
</feature>
<organism evidence="3">
    <name type="scientific">Sarcoptes scabiei</name>
    <name type="common">Itch mite</name>
    <name type="synonym">Acarus scabiei</name>
    <dbReference type="NCBI Taxonomy" id="52283"/>
    <lineage>
        <taxon>Eukaryota</taxon>
        <taxon>Metazoa</taxon>
        <taxon>Ecdysozoa</taxon>
        <taxon>Arthropoda</taxon>
        <taxon>Chelicerata</taxon>
        <taxon>Arachnida</taxon>
        <taxon>Acari</taxon>
        <taxon>Acariformes</taxon>
        <taxon>Sarcoptiformes</taxon>
        <taxon>Astigmata</taxon>
        <taxon>Psoroptidia</taxon>
        <taxon>Sarcoptoidea</taxon>
        <taxon>Sarcoptidae</taxon>
        <taxon>Sarcoptinae</taxon>
        <taxon>Sarcoptes</taxon>
    </lineage>
</organism>
<feature type="region of interest" description="Disordered" evidence="1">
    <location>
        <begin position="315"/>
        <end position="347"/>
    </location>
</feature>